<comment type="caution">
    <text evidence="2">The sequence shown here is derived from an EMBL/GenBank/DDBJ whole genome shotgun (WGS) entry which is preliminary data.</text>
</comment>
<feature type="region of interest" description="Disordered" evidence="1">
    <location>
        <begin position="152"/>
        <end position="185"/>
    </location>
</feature>
<dbReference type="Proteomes" id="UP000183809">
    <property type="component" value="Unassembled WGS sequence"/>
</dbReference>
<evidence type="ECO:0000313" key="3">
    <source>
        <dbReference type="Proteomes" id="UP000183809"/>
    </source>
</evidence>
<gene>
    <name evidence="2" type="ORF">BKCO1_590005</name>
</gene>
<reference evidence="2 3" key="1">
    <citation type="submission" date="2016-10" db="EMBL/GenBank/DDBJ databases">
        <title>Proteomics and genomics reveal pathogen-plant mechanisms compatible with a hemibiotrophic lifestyle of Diplodia corticola.</title>
        <authorList>
            <person name="Fernandes I."/>
            <person name="De Jonge R."/>
            <person name="Van De Peer Y."/>
            <person name="Devreese B."/>
            <person name="Alves A."/>
            <person name="Esteves A.C."/>
        </authorList>
    </citation>
    <scope>NUCLEOTIDE SEQUENCE [LARGE SCALE GENOMIC DNA]</scope>
    <source>
        <strain evidence="2 3">CBS 112549</strain>
    </source>
</reference>
<proteinExistence type="predicted"/>
<dbReference type="RefSeq" id="XP_020126807.1">
    <property type="nucleotide sequence ID" value="XM_020277640.1"/>
</dbReference>
<keyword evidence="3" id="KW-1185">Reference proteome</keyword>
<feature type="region of interest" description="Disordered" evidence="1">
    <location>
        <begin position="1"/>
        <end position="79"/>
    </location>
</feature>
<evidence type="ECO:0000256" key="1">
    <source>
        <dbReference type="SAM" id="MobiDB-lite"/>
    </source>
</evidence>
<organism evidence="2 3">
    <name type="scientific">Diplodia corticola</name>
    <dbReference type="NCBI Taxonomy" id="236234"/>
    <lineage>
        <taxon>Eukaryota</taxon>
        <taxon>Fungi</taxon>
        <taxon>Dikarya</taxon>
        <taxon>Ascomycota</taxon>
        <taxon>Pezizomycotina</taxon>
        <taxon>Dothideomycetes</taxon>
        <taxon>Dothideomycetes incertae sedis</taxon>
        <taxon>Botryosphaeriales</taxon>
        <taxon>Botryosphaeriaceae</taxon>
        <taxon>Diplodia</taxon>
    </lineage>
</organism>
<dbReference type="GeneID" id="31017901"/>
<evidence type="ECO:0000313" key="2">
    <source>
        <dbReference type="EMBL" id="OJD30547.1"/>
    </source>
</evidence>
<dbReference type="EMBL" id="MNUE01000059">
    <property type="protein sequence ID" value="OJD30547.1"/>
    <property type="molecule type" value="Genomic_DNA"/>
</dbReference>
<sequence length="185" mass="18551">MSEHERKSTASAADQRPPDDTSGAGPTDPSRHTAEPSNAVMSTAENVIRSVLTAASGLSPSTKRDATPRDTTQAPGRIVKAAGAQVAKATSEAAEAVADSAREMNRAISGSVVKVGKKLDSKAESSLGPYGSPGTCVPNDLDPLAAAVHAGLDLEGGPSDGDEDAGGGRESCAGVDAVKGKEKSE</sequence>
<dbReference type="OrthoDB" id="3930840at2759"/>
<name>A0A1J9RDD6_9PEZI</name>
<accession>A0A1J9RDD6</accession>
<protein>
    <submittedName>
        <fullName evidence="2">Anucleate primary sterigmata protein</fullName>
    </submittedName>
</protein>
<feature type="compositionally biased region" description="Polar residues" evidence="1">
    <location>
        <begin position="35"/>
        <end position="45"/>
    </location>
</feature>
<dbReference type="AlphaFoldDB" id="A0A1J9RDD6"/>